<dbReference type="GO" id="GO:0016887">
    <property type="term" value="F:ATP hydrolysis activity"/>
    <property type="evidence" value="ECO:0007669"/>
    <property type="project" value="InterPro"/>
</dbReference>
<sequence>MKQAVFFLGKGGVGKTTTASAFAAGCATWGGMDVLAVSLDPAHNLGDVLGTSLRENPSKVGEHLSAMEIDVGKWIARYLASLRKELSSTYAYTSVASLDSYFSLLRYSPGTEEYALLWAIEEIVSRHQAYDLVVFDTPPTALTLRFLALPFLSEKWLEGLKGLRKAILERRQTVLRLDPEAPVRGARRPEEDQLYHRLLGLQRRLASLRELFLARSTVVLVVNPDELSLRESIRIREELAGLRIPIAVVCHNKAREADGVWERKIKSTFRSIPVVRIPFTEDETLHPDRLPVRELVDRIIDHVRKEQS</sequence>
<dbReference type="PANTHER" id="PTHR10803">
    <property type="entry name" value="ARSENICAL PUMP-DRIVING ATPASE ARSENITE-TRANSLOCATING ATPASE"/>
    <property type="match status" value="1"/>
</dbReference>
<reference evidence="5 6" key="1">
    <citation type="submission" date="2011-06" db="EMBL/GenBank/DDBJ databases">
        <title>The complete genome of Spirochaeta thermophila DSM 6578.</title>
        <authorList>
            <consortium name="US DOE Joint Genome Institute (JGI-PGF)"/>
            <person name="Lucas S."/>
            <person name="Lapidus A."/>
            <person name="Bruce D."/>
            <person name="Goodwin L."/>
            <person name="Pitluck S."/>
            <person name="Peters L."/>
            <person name="Kyrpides N."/>
            <person name="Mavromatis K."/>
            <person name="Ivanova N."/>
            <person name="Mikailova N."/>
            <person name="Pagani I."/>
            <person name="Chertkov O."/>
            <person name="Detter J.C."/>
            <person name="Tapia R."/>
            <person name="Han C."/>
            <person name="Land M."/>
            <person name="Hauser L."/>
            <person name="Markowitz V."/>
            <person name="Cheng J.-F."/>
            <person name="Hugenholtz P."/>
            <person name="Woyke T."/>
            <person name="Wu D."/>
            <person name="Spring S."/>
            <person name="Merkhoffer B."/>
            <person name="Schneider S."/>
            <person name="Klenk H.-P."/>
            <person name="Eisen J.A."/>
        </authorList>
    </citation>
    <scope>NUCLEOTIDE SEQUENCE [LARGE SCALE GENOMIC DNA]</scope>
    <source>
        <strain evidence="6">ATCC 700085 / DSM 6578 / Z-1203</strain>
    </source>
</reference>
<dbReference type="PROSITE" id="PS51257">
    <property type="entry name" value="PROKAR_LIPOPROTEIN"/>
    <property type="match status" value="1"/>
</dbReference>
<proteinExistence type="inferred from homology"/>
<dbReference type="HOGENOM" id="CLU_040761_4_0_12"/>
<dbReference type="OrthoDB" id="9780677at2"/>
<organism evidence="5 6">
    <name type="scientific">Winmispira thermophila (strain ATCC 700085 / DSM 6578 / Z-1203)</name>
    <name type="common">Spirochaeta thermophila</name>
    <dbReference type="NCBI Taxonomy" id="869211"/>
    <lineage>
        <taxon>Bacteria</taxon>
        <taxon>Pseudomonadati</taxon>
        <taxon>Spirochaetota</taxon>
        <taxon>Spirochaetia</taxon>
        <taxon>Winmispirales</taxon>
        <taxon>Winmispiraceae</taxon>
        <taxon>Winmispira</taxon>
    </lineage>
</organism>
<dbReference type="CDD" id="cd02035">
    <property type="entry name" value="ArsA"/>
    <property type="match status" value="1"/>
</dbReference>
<dbReference type="NCBIfam" id="TIGR00345">
    <property type="entry name" value="GET3_arsA_TRC40"/>
    <property type="match status" value="1"/>
</dbReference>
<evidence type="ECO:0000313" key="5">
    <source>
        <dbReference type="EMBL" id="AEJ60934.1"/>
    </source>
</evidence>
<evidence type="ECO:0000256" key="2">
    <source>
        <dbReference type="ARBA" id="ARBA00052296"/>
    </source>
</evidence>
<dbReference type="AlphaFoldDB" id="G0GA98"/>
<dbReference type="STRING" id="869211.Spith_0654"/>
<dbReference type="InterPro" id="IPR025723">
    <property type="entry name" value="ArsA/GET3_ATPase-like"/>
</dbReference>
<dbReference type="InterPro" id="IPR003593">
    <property type="entry name" value="AAA+_ATPase"/>
</dbReference>
<comment type="catalytic activity">
    <reaction evidence="2">
        <text>arsenite(in) + ATP + H2O = arsenite(out) + ADP + phosphate + H(+)</text>
        <dbReference type="Rhea" id="RHEA:11348"/>
        <dbReference type="ChEBI" id="CHEBI:15377"/>
        <dbReference type="ChEBI" id="CHEBI:15378"/>
        <dbReference type="ChEBI" id="CHEBI:29242"/>
        <dbReference type="ChEBI" id="CHEBI:30616"/>
        <dbReference type="ChEBI" id="CHEBI:43474"/>
        <dbReference type="ChEBI" id="CHEBI:456216"/>
        <dbReference type="EC" id="7.3.2.7"/>
    </reaction>
</comment>
<protein>
    <recommendedName>
        <fullName evidence="3">arsenite-transporting ATPase</fullName>
        <ecNumber evidence="3">7.3.2.7</ecNumber>
    </recommendedName>
</protein>
<dbReference type="InterPro" id="IPR016300">
    <property type="entry name" value="ATPase_ArsA/GET3"/>
</dbReference>
<comment type="similarity">
    <text evidence="1">Belongs to the arsA ATPase family.</text>
</comment>
<dbReference type="SMART" id="SM00382">
    <property type="entry name" value="AAA"/>
    <property type="match status" value="1"/>
</dbReference>
<name>G0GA98_WINT7</name>
<dbReference type="PANTHER" id="PTHR10803:SF3">
    <property type="entry name" value="ATPASE GET3"/>
    <property type="match status" value="1"/>
</dbReference>
<evidence type="ECO:0000256" key="1">
    <source>
        <dbReference type="ARBA" id="ARBA00011040"/>
    </source>
</evidence>
<dbReference type="GO" id="GO:0005524">
    <property type="term" value="F:ATP binding"/>
    <property type="evidence" value="ECO:0007669"/>
    <property type="project" value="InterPro"/>
</dbReference>
<dbReference type="Gene3D" id="3.40.50.300">
    <property type="entry name" value="P-loop containing nucleotide triphosphate hydrolases"/>
    <property type="match status" value="1"/>
</dbReference>
<gene>
    <name evidence="5" type="ordered locus">Spith_0654</name>
</gene>
<dbReference type="EC" id="7.3.2.7" evidence="3"/>
<evidence type="ECO:0000259" key="4">
    <source>
        <dbReference type="SMART" id="SM00382"/>
    </source>
</evidence>
<dbReference type="EMBL" id="CP002903">
    <property type="protein sequence ID" value="AEJ60934.1"/>
    <property type="molecule type" value="Genomic_DNA"/>
</dbReference>
<accession>G0GA98</accession>
<dbReference type="GO" id="GO:0015446">
    <property type="term" value="F:ATPase-coupled arsenite transmembrane transporter activity"/>
    <property type="evidence" value="ECO:0007669"/>
    <property type="project" value="UniProtKB-EC"/>
</dbReference>
<dbReference type="Proteomes" id="UP000007254">
    <property type="component" value="Chromosome"/>
</dbReference>
<dbReference type="InterPro" id="IPR027417">
    <property type="entry name" value="P-loop_NTPase"/>
</dbReference>
<evidence type="ECO:0000313" key="6">
    <source>
        <dbReference type="Proteomes" id="UP000007254"/>
    </source>
</evidence>
<dbReference type="RefSeq" id="WP_014624314.1">
    <property type="nucleotide sequence ID" value="NC_017583.1"/>
</dbReference>
<keyword evidence="6" id="KW-1185">Reference proteome</keyword>
<dbReference type="Pfam" id="PF02374">
    <property type="entry name" value="ArsA_ATPase"/>
    <property type="match status" value="1"/>
</dbReference>
<feature type="domain" description="AAA+ ATPase" evidence="4">
    <location>
        <begin position="1"/>
        <end position="245"/>
    </location>
</feature>
<evidence type="ECO:0000256" key="3">
    <source>
        <dbReference type="ARBA" id="ARBA00066752"/>
    </source>
</evidence>
<dbReference type="KEGG" id="stq:Spith_0654"/>
<dbReference type="SUPFAM" id="SSF52540">
    <property type="entry name" value="P-loop containing nucleoside triphosphate hydrolases"/>
    <property type="match status" value="1"/>
</dbReference>